<dbReference type="EMBL" id="CP036291">
    <property type="protein sequence ID" value="QDU87404.1"/>
    <property type="molecule type" value="Genomic_DNA"/>
</dbReference>
<sequence length="75" mass="8211">MKTIEVSDATYSAIAAHFGDVGGFLDRAAQYARSKGDEQPRFDADSLLGDFRRIEGMFGAASLQEVLGDRRLGRE</sequence>
<dbReference type="AlphaFoldDB" id="A0A518D7E6"/>
<dbReference type="RefSeq" id="WP_145281368.1">
    <property type="nucleotide sequence ID" value="NZ_CP036291.1"/>
</dbReference>
<dbReference type="KEGG" id="pnd:Pla175_07640"/>
<name>A0A518D7E6_9BACT</name>
<reference evidence="1 2" key="1">
    <citation type="submission" date="2019-02" db="EMBL/GenBank/DDBJ databases">
        <title>Deep-cultivation of Planctomycetes and their phenomic and genomic characterization uncovers novel biology.</title>
        <authorList>
            <person name="Wiegand S."/>
            <person name="Jogler M."/>
            <person name="Boedeker C."/>
            <person name="Pinto D."/>
            <person name="Vollmers J."/>
            <person name="Rivas-Marin E."/>
            <person name="Kohn T."/>
            <person name="Peeters S.H."/>
            <person name="Heuer A."/>
            <person name="Rast P."/>
            <person name="Oberbeckmann S."/>
            <person name="Bunk B."/>
            <person name="Jeske O."/>
            <person name="Meyerdierks A."/>
            <person name="Storesund J.E."/>
            <person name="Kallscheuer N."/>
            <person name="Luecker S."/>
            <person name="Lage O.M."/>
            <person name="Pohl T."/>
            <person name="Merkel B.J."/>
            <person name="Hornburger P."/>
            <person name="Mueller R.-W."/>
            <person name="Bruemmer F."/>
            <person name="Labrenz M."/>
            <person name="Spormann A.M."/>
            <person name="Op den Camp H."/>
            <person name="Overmann J."/>
            <person name="Amann R."/>
            <person name="Jetten M.S.M."/>
            <person name="Mascher T."/>
            <person name="Medema M.H."/>
            <person name="Devos D.P."/>
            <person name="Kaster A.-K."/>
            <person name="Ovreas L."/>
            <person name="Rohde M."/>
            <person name="Galperin M.Y."/>
            <person name="Jogler C."/>
        </authorList>
    </citation>
    <scope>NUCLEOTIDE SEQUENCE [LARGE SCALE GENOMIC DNA]</scope>
    <source>
        <strain evidence="1 2">Pla175</strain>
    </source>
</reference>
<keyword evidence="2" id="KW-1185">Reference proteome</keyword>
<protein>
    <submittedName>
        <fullName evidence="1">Uncharacterized protein</fullName>
    </submittedName>
</protein>
<proteinExistence type="predicted"/>
<gene>
    <name evidence="1" type="ORF">Pla175_07640</name>
</gene>
<organism evidence="1 2">
    <name type="scientific">Pirellulimonas nuda</name>
    <dbReference type="NCBI Taxonomy" id="2528009"/>
    <lineage>
        <taxon>Bacteria</taxon>
        <taxon>Pseudomonadati</taxon>
        <taxon>Planctomycetota</taxon>
        <taxon>Planctomycetia</taxon>
        <taxon>Pirellulales</taxon>
        <taxon>Lacipirellulaceae</taxon>
        <taxon>Pirellulimonas</taxon>
    </lineage>
</organism>
<evidence type="ECO:0000313" key="1">
    <source>
        <dbReference type="EMBL" id="QDU87404.1"/>
    </source>
</evidence>
<dbReference type="Proteomes" id="UP000317429">
    <property type="component" value="Chromosome"/>
</dbReference>
<evidence type="ECO:0000313" key="2">
    <source>
        <dbReference type="Proteomes" id="UP000317429"/>
    </source>
</evidence>
<accession>A0A518D7E6</accession>